<accession>A0A1T4N8G3</accession>
<evidence type="ECO:0000256" key="4">
    <source>
        <dbReference type="ARBA" id="ARBA00023125"/>
    </source>
</evidence>
<name>A0A1T4N8G3_9FIRM</name>
<dbReference type="GO" id="GO:0045910">
    <property type="term" value="P:negative regulation of DNA recombination"/>
    <property type="evidence" value="ECO:0007669"/>
    <property type="project" value="InterPro"/>
</dbReference>
<dbReference type="InterPro" id="IPR000432">
    <property type="entry name" value="DNA_mismatch_repair_MutS_C"/>
</dbReference>
<dbReference type="GO" id="GO:0005524">
    <property type="term" value="F:ATP binding"/>
    <property type="evidence" value="ECO:0007669"/>
    <property type="project" value="UniProtKB-KW"/>
</dbReference>
<dbReference type="SUPFAM" id="SSF52540">
    <property type="entry name" value="P-loop containing nucleoside triphosphate hydrolases"/>
    <property type="match status" value="1"/>
</dbReference>
<dbReference type="RefSeq" id="WP_078787358.1">
    <property type="nucleotide sequence ID" value="NZ_FMTO01000007.1"/>
</dbReference>
<keyword evidence="1" id="KW-0378">Hydrolase</keyword>
<evidence type="ECO:0000256" key="1">
    <source>
        <dbReference type="ARBA" id="ARBA00022722"/>
    </source>
</evidence>
<keyword evidence="3" id="KW-0067">ATP-binding</keyword>
<dbReference type="Proteomes" id="UP000189857">
    <property type="component" value="Unassembled WGS sequence"/>
</dbReference>
<dbReference type="SMART" id="SM00533">
    <property type="entry name" value="MUTSd"/>
    <property type="match status" value="1"/>
</dbReference>
<evidence type="ECO:0000256" key="3">
    <source>
        <dbReference type="ARBA" id="ARBA00022840"/>
    </source>
</evidence>
<sequence length="656" mass="74076">MNINTQIEFNKIQEIWAELASTDHAKEKISEANAILDEMDLRKELRDTTDSREMIEKLGNPPLQNVTEMKEIILVAEKDDCLTPYQLERVENVLVGTERLKDFLARGKQFNNPLAFYDENLDDIKELREEIVSQIRNEDVVDRASKILFDIRNKIRSAENNMKTKAEQIIRNNKDVMADSFYVLRSGRVCVPVKKEYKFKIPGSVIDKSSTGNTLFVEPVGVSKYFEEIELLRIEEENEVYRILYTLSAMVADVVPILEENVRMIEKLDYIFSKGKLSIDLDCVEPKINTERRMVLKKARHPLMDKEINVPLDVSLGVKCSGDGSGEEASYEEINENTEVIRGIVITGPNTGGKTVAIKTVMLNSLMAQCGLHVTCKEADICMNSNYLCDIGDGQNLSENLSTFSAHIKNVLEILKQVNKDSFVIMDELGSGTDPAEGMGIAVAVLEELRKSEANFLVTTHYPEVKEYADKTVGIVNARMTFDRETLKPTYKMVIGEAGESCAFYIADTLGMPEEMLKVAIEAAYGKGAVENYEFRNKEKVANKASSKIVKIKKTKKKPNNIISYNIGDSVMVSPDKKIGIVCASANEKGVLRVQIAGRKIWINQKRVKLLVKAEELYPEDYDFSIIFDSVEHRKLSHDMGRKYVEEALVYDSDNS</sequence>
<organism evidence="7 8">
    <name type="scientific">Eubacterium ruminantium</name>
    <dbReference type="NCBI Taxonomy" id="42322"/>
    <lineage>
        <taxon>Bacteria</taxon>
        <taxon>Bacillati</taxon>
        <taxon>Bacillota</taxon>
        <taxon>Clostridia</taxon>
        <taxon>Eubacteriales</taxon>
        <taxon>Eubacteriaceae</taxon>
        <taxon>Eubacterium</taxon>
    </lineage>
</organism>
<keyword evidence="4" id="KW-0238">DNA-binding</keyword>
<dbReference type="InterPro" id="IPR045076">
    <property type="entry name" value="MutS"/>
</dbReference>
<dbReference type="InterPro" id="IPR036187">
    <property type="entry name" value="DNA_mismatch_repair_MutS_sf"/>
</dbReference>
<dbReference type="PROSITE" id="PS00486">
    <property type="entry name" value="DNA_MISMATCH_REPAIR_2"/>
    <property type="match status" value="1"/>
</dbReference>
<feature type="coiled-coil region" evidence="5">
    <location>
        <begin position="117"/>
        <end position="168"/>
    </location>
</feature>
<dbReference type="NCBIfam" id="TIGR01069">
    <property type="entry name" value="mutS2"/>
    <property type="match status" value="1"/>
</dbReference>
<dbReference type="EMBL" id="FUXA01000008">
    <property type="protein sequence ID" value="SJZ75524.1"/>
    <property type="molecule type" value="Genomic_DNA"/>
</dbReference>
<evidence type="ECO:0000313" key="7">
    <source>
        <dbReference type="EMBL" id="SJZ75524.1"/>
    </source>
</evidence>
<dbReference type="OrthoDB" id="9808166at2"/>
<dbReference type="PANTHER" id="PTHR48466">
    <property type="entry name" value="OS10G0509000 PROTEIN-RELATED"/>
    <property type="match status" value="1"/>
</dbReference>
<proteinExistence type="predicted"/>
<dbReference type="SUPFAM" id="SSF48334">
    <property type="entry name" value="DNA repair protein MutS, domain III"/>
    <property type="match status" value="1"/>
</dbReference>
<dbReference type="GO" id="GO:0004519">
    <property type="term" value="F:endonuclease activity"/>
    <property type="evidence" value="ECO:0007669"/>
    <property type="project" value="UniProtKB-KW"/>
</dbReference>
<dbReference type="GO" id="GO:0006298">
    <property type="term" value="P:mismatch repair"/>
    <property type="evidence" value="ECO:0007669"/>
    <property type="project" value="InterPro"/>
</dbReference>
<dbReference type="SMART" id="SM00534">
    <property type="entry name" value="MUTSac"/>
    <property type="match status" value="1"/>
</dbReference>
<reference evidence="7 8" key="1">
    <citation type="submission" date="2017-02" db="EMBL/GenBank/DDBJ databases">
        <authorList>
            <person name="Peterson S.W."/>
        </authorList>
    </citation>
    <scope>NUCLEOTIDE SEQUENCE [LARGE SCALE GENOMIC DNA]</scope>
    <source>
        <strain evidence="7 8">ATCC 17233</strain>
    </source>
</reference>
<dbReference type="Gene3D" id="3.40.50.300">
    <property type="entry name" value="P-loop containing nucleotide triphosphate hydrolases"/>
    <property type="match status" value="1"/>
</dbReference>
<dbReference type="GO" id="GO:0140664">
    <property type="term" value="F:ATP-dependent DNA damage sensor activity"/>
    <property type="evidence" value="ECO:0007669"/>
    <property type="project" value="InterPro"/>
</dbReference>
<evidence type="ECO:0000256" key="2">
    <source>
        <dbReference type="ARBA" id="ARBA00022741"/>
    </source>
</evidence>
<dbReference type="PANTHER" id="PTHR48466:SF2">
    <property type="entry name" value="OS10G0509000 PROTEIN"/>
    <property type="match status" value="1"/>
</dbReference>
<protein>
    <submittedName>
        <fullName evidence="7">MutS domain V</fullName>
    </submittedName>
</protein>
<dbReference type="AlphaFoldDB" id="A0A1T4N8G3"/>
<keyword evidence="5" id="KW-0175">Coiled coil</keyword>
<dbReference type="InterPro" id="IPR007696">
    <property type="entry name" value="DNA_mismatch_repair_MutS_core"/>
</dbReference>
<keyword evidence="8" id="KW-1185">Reference proteome</keyword>
<dbReference type="InterPro" id="IPR005747">
    <property type="entry name" value="MutS2"/>
</dbReference>
<keyword evidence="2" id="KW-0547">Nucleotide-binding</keyword>
<dbReference type="InterPro" id="IPR027417">
    <property type="entry name" value="P-loop_NTPase"/>
</dbReference>
<gene>
    <name evidence="7" type="ORF">SAMN02745110_01524</name>
</gene>
<feature type="domain" description="DNA mismatch repair proteins mutS family" evidence="6">
    <location>
        <begin position="422"/>
        <end position="438"/>
    </location>
</feature>
<keyword evidence="1" id="KW-0540">Nuclease</keyword>
<dbReference type="GO" id="GO:0030983">
    <property type="term" value="F:mismatched DNA binding"/>
    <property type="evidence" value="ECO:0007669"/>
    <property type="project" value="InterPro"/>
</dbReference>
<evidence type="ECO:0000259" key="6">
    <source>
        <dbReference type="PROSITE" id="PS00486"/>
    </source>
</evidence>
<dbReference type="Pfam" id="PF00488">
    <property type="entry name" value="MutS_V"/>
    <property type="match status" value="1"/>
</dbReference>
<dbReference type="GO" id="GO:0016887">
    <property type="term" value="F:ATP hydrolysis activity"/>
    <property type="evidence" value="ECO:0007669"/>
    <property type="project" value="InterPro"/>
</dbReference>
<evidence type="ECO:0000256" key="5">
    <source>
        <dbReference type="SAM" id="Coils"/>
    </source>
</evidence>
<dbReference type="PIRSF" id="PIRSF005814">
    <property type="entry name" value="MutS_YshD"/>
    <property type="match status" value="1"/>
</dbReference>
<evidence type="ECO:0000313" key="8">
    <source>
        <dbReference type="Proteomes" id="UP000189857"/>
    </source>
</evidence>